<feature type="domain" description="HTH lysR-type" evidence="6">
    <location>
        <begin position="7"/>
        <end position="64"/>
    </location>
</feature>
<keyword evidence="7" id="KW-0614">Plasmid</keyword>
<dbReference type="PANTHER" id="PTHR30537">
    <property type="entry name" value="HTH-TYPE TRANSCRIPTIONAL REGULATOR"/>
    <property type="match status" value="1"/>
</dbReference>
<evidence type="ECO:0000256" key="4">
    <source>
        <dbReference type="ARBA" id="ARBA00023163"/>
    </source>
</evidence>
<evidence type="ECO:0000256" key="1">
    <source>
        <dbReference type="ARBA" id="ARBA00009437"/>
    </source>
</evidence>
<sequence>MKRAEIPSLDDLRAFETIARTGSVRAAAEELALTHGAVSRRAANLAAALRLELLEPEGRGLRLTADGAHLAGATTQALDLISSALRDIRQRSAPAPILLSCERSLAMRWLIPRLSGFQDRFPEIEVHLSTGGGAVDFGRSRVALAIRRLDFPLHPDWQVQRLMPERVGPVHLPGGAVGMRDGDYVALGSHTRPEAWPNWLRDHPQAPKPRSIRMLDHHFLMIEAALGGLGVALGPLVLVREDVVRKRLSAPWGFDPDGTDYGLIAPVTGPEPAGVLALRDWLMLQAEADGSIPAEI</sequence>
<dbReference type="Gene3D" id="3.40.190.10">
    <property type="entry name" value="Periplasmic binding protein-like II"/>
    <property type="match status" value="2"/>
</dbReference>
<evidence type="ECO:0000256" key="2">
    <source>
        <dbReference type="ARBA" id="ARBA00023015"/>
    </source>
</evidence>
<evidence type="ECO:0000313" key="8">
    <source>
        <dbReference type="Proteomes" id="UP000679352"/>
    </source>
</evidence>
<dbReference type="SUPFAM" id="SSF46785">
    <property type="entry name" value="Winged helix' DNA-binding domain"/>
    <property type="match status" value="1"/>
</dbReference>
<dbReference type="InterPro" id="IPR036390">
    <property type="entry name" value="WH_DNA-bd_sf"/>
</dbReference>
<keyword evidence="5" id="KW-0472">Membrane</keyword>
<feature type="transmembrane region" description="Helical" evidence="5">
    <location>
        <begin position="219"/>
        <end position="239"/>
    </location>
</feature>
<evidence type="ECO:0000256" key="5">
    <source>
        <dbReference type="SAM" id="Phobius"/>
    </source>
</evidence>
<dbReference type="Pfam" id="PF00126">
    <property type="entry name" value="HTH_1"/>
    <property type="match status" value="1"/>
</dbReference>
<keyword evidence="8" id="KW-1185">Reference proteome</keyword>
<dbReference type="GO" id="GO:0003700">
    <property type="term" value="F:DNA-binding transcription factor activity"/>
    <property type="evidence" value="ECO:0007669"/>
    <property type="project" value="InterPro"/>
</dbReference>
<evidence type="ECO:0000313" key="7">
    <source>
        <dbReference type="EMBL" id="QWK92551.1"/>
    </source>
</evidence>
<keyword evidence="2" id="KW-0805">Transcription regulation</keyword>
<reference evidence="7" key="1">
    <citation type="submission" date="2021-06" db="EMBL/GenBank/DDBJ databases">
        <authorList>
            <person name="Lee C.-S."/>
            <person name="Jin L."/>
        </authorList>
    </citation>
    <scope>NUCLEOTIDE SEQUENCE</scope>
    <source>
        <strain evidence="7">Con5</strain>
        <plasmid evidence="7">p2</plasmid>
    </source>
</reference>
<keyword evidence="4" id="KW-0804">Transcription</keyword>
<dbReference type="AlphaFoldDB" id="A0A975PBX0"/>
<gene>
    <name evidence="7" type="ORF">KM031_19435</name>
</gene>
<dbReference type="InterPro" id="IPR000847">
    <property type="entry name" value="LysR_HTH_N"/>
</dbReference>
<dbReference type="Pfam" id="PF03466">
    <property type="entry name" value="LysR_substrate"/>
    <property type="match status" value="1"/>
</dbReference>
<dbReference type="KEGG" id="gfu:KM031_19435"/>
<keyword evidence="5" id="KW-0812">Transmembrane</keyword>
<comment type="similarity">
    <text evidence="1">Belongs to the LysR transcriptional regulatory family.</text>
</comment>
<dbReference type="Gene3D" id="1.10.10.10">
    <property type="entry name" value="Winged helix-like DNA-binding domain superfamily/Winged helix DNA-binding domain"/>
    <property type="match status" value="1"/>
</dbReference>
<proteinExistence type="inferred from homology"/>
<dbReference type="GO" id="GO:0006351">
    <property type="term" value="P:DNA-templated transcription"/>
    <property type="evidence" value="ECO:0007669"/>
    <property type="project" value="TreeGrafter"/>
</dbReference>
<keyword evidence="3" id="KW-0238">DNA-binding</keyword>
<dbReference type="GO" id="GO:0043565">
    <property type="term" value="F:sequence-specific DNA binding"/>
    <property type="evidence" value="ECO:0007669"/>
    <property type="project" value="TreeGrafter"/>
</dbReference>
<dbReference type="PROSITE" id="PS50931">
    <property type="entry name" value="HTH_LYSR"/>
    <property type="match status" value="1"/>
</dbReference>
<name>A0A975PBX0_9RHOB</name>
<dbReference type="RefSeq" id="WP_215505534.1">
    <property type="nucleotide sequence ID" value="NZ_CP076363.1"/>
</dbReference>
<organism evidence="7 8">
    <name type="scientific">Gemmobacter fulvus</name>
    <dbReference type="NCBI Taxonomy" id="2840474"/>
    <lineage>
        <taxon>Bacteria</taxon>
        <taxon>Pseudomonadati</taxon>
        <taxon>Pseudomonadota</taxon>
        <taxon>Alphaproteobacteria</taxon>
        <taxon>Rhodobacterales</taxon>
        <taxon>Paracoccaceae</taxon>
        <taxon>Gemmobacter</taxon>
    </lineage>
</organism>
<dbReference type="InterPro" id="IPR005119">
    <property type="entry name" value="LysR_subst-bd"/>
</dbReference>
<dbReference type="Proteomes" id="UP000679352">
    <property type="component" value="Plasmid p2"/>
</dbReference>
<evidence type="ECO:0000256" key="3">
    <source>
        <dbReference type="ARBA" id="ARBA00023125"/>
    </source>
</evidence>
<evidence type="ECO:0000259" key="6">
    <source>
        <dbReference type="PROSITE" id="PS50931"/>
    </source>
</evidence>
<dbReference type="PANTHER" id="PTHR30537:SF74">
    <property type="entry name" value="HTH-TYPE TRANSCRIPTIONAL REGULATOR TRPI"/>
    <property type="match status" value="1"/>
</dbReference>
<dbReference type="SUPFAM" id="SSF53850">
    <property type="entry name" value="Periplasmic binding protein-like II"/>
    <property type="match status" value="1"/>
</dbReference>
<dbReference type="InterPro" id="IPR058163">
    <property type="entry name" value="LysR-type_TF_proteobact-type"/>
</dbReference>
<geneLocation type="plasmid" evidence="7 8">
    <name>p2</name>
</geneLocation>
<protein>
    <submittedName>
        <fullName evidence="7">LysR family transcriptional regulator</fullName>
    </submittedName>
</protein>
<accession>A0A975PBX0</accession>
<keyword evidence="5" id="KW-1133">Transmembrane helix</keyword>
<dbReference type="EMBL" id="CP076363">
    <property type="protein sequence ID" value="QWK92551.1"/>
    <property type="molecule type" value="Genomic_DNA"/>
</dbReference>
<dbReference type="InterPro" id="IPR036388">
    <property type="entry name" value="WH-like_DNA-bd_sf"/>
</dbReference>